<reference evidence="2 3" key="2">
    <citation type="submission" date="2015-01" db="EMBL/GenBank/DDBJ databases">
        <authorList>
            <consortium name="NBRP consortium"/>
            <person name="Sawabe T."/>
            <person name="Meirelles P."/>
            <person name="Feng G."/>
            <person name="Sayaka M."/>
            <person name="Hattori M."/>
            <person name="Ohkuma M."/>
        </authorList>
    </citation>
    <scope>NUCLEOTIDE SEQUENCE [LARGE SCALE GENOMIC DNA]</scope>
    <source>
        <strain evidence="3">JCM 19231</strain>
    </source>
</reference>
<evidence type="ECO:0000313" key="3">
    <source>
        <dbReference type="Proteomes" id="UP000031671"/>
    </source>
</evidence>
<dbReference type="RefSeq" id="WP_261836232.1">
    <property type="nucleotide sequence ID" value="NZ_AP024882.1"/>
</dbReference>
<protein>
    <submittedName>
        <fullName evidence="2">Uncharacterized protein</fullName>
    </submittedName>
</protein>
<gene>
    <name evidence="2" type="ORF">JCM19231_2603</name>
</gene>
<keyword evidence="1" id="KW-0175">Coiled coil</keyword>
<evidence type="ECO:0000313" key="2">
    <source>
        <dbReference type="EMBL" id="GAM58973.1"/>
    </source>
</evidence>
<dbReference type="Proteomes" id="UP000031671">
    <property type="component" value="Unassembled WGS sequence"/>
</dbReference>
<evidence type="ECO:0000256" key="1">
    <source>
        <dbReference type="SAM" id="Coils"/>
    </source>
</evidence>
<reference evidence="2 3" key="1">
    <citation type="submission" date="2015-01" db="EMBL/GenBank/DDBJ databases">
        <title>Vibrio sp. C1 JCM 19231 whole genome shotgun sequence.</title>
        <authorList>
            <person name="Sawabe T."/>
            <person name="Meirelles P."/>
            <person name="Feng G."/>
            <person name="Sayaka M."/>
            <person name="Hattori M."/>
            <person name="Ohkuma M."/>
        </authorList>
    </citation>
    <scope>NUCLEOTIDE SEQUENCE [LARGE SCALE GENOMIC DNA]</scope>
    <source>
        <strain evidence="3">JCM 19231</strain>
    </source>
</reference>
<keyword evidence="3" id="KW-1185">Reference proteome</keyword>
<sequence>MNNKQKTNCSSFTKVLALGAVIVGGIAFSQSVLANSDSASVVDAAQDQTELDLAKLEEKKVEAELKKAEAELKKAEAELATAEARKAQAIAELEKSKVEQKKLEAAAKQEAERTKAEIARTDNRTKQVAKVESKIADAKRSQQSYLEHGSFSGGSITKYANGDLEYRIFPSGAGCSVSGTVNVPMSVSQVTSTDYRTAKVSGASTTITAGFDCDQSQLVFAGASATALRGLLEGNKALKFVCKKCGKGETTWMRHTYIMPDDGSTREVESKLNARINSENLKLSSELEQAKSL</sequence>
<dbReference type="EMBL" id="BBRZ01000116">
    <property type="protein sequence ID" value="GAM58973.1"/>
    <property type="molecule type" value="Genomic_DNA"/>
</dbReference>
<organism evidence="2 3">
    <name type="scientific">Vibrio ishigakensis</name>
    <dbReference type="NCBI Taxonomy" id="1481914"/>
    <lineage>
        <taxon>Bacteria</taxon>
        <taxon>Pseudomonadati</taxon>
        <taxon>Pseudomonadota</taxon>
        <taxon>Gammaproteobacteria</taxon>
        <taxon>Vibrionales</taxon>
        <taxon>Vibrionaceae</taxon>
        <taxon>Vibrio</taxon>
    </lineage>
</organism>
<dbReference type="AlphaFoldDB" id="A0A0B8P6Y8"/>
<accession>A0A0B8P6Y8</accession>
<feature type="coiled-coil region" evidence="1">
    <location>
        <begin position="46"/>
        <end position="124"/>
    </location>
</feature>
<comment type="caution">
    <text evidence="2">The sequence shown here is derived from an EMBL/GenBank/DDBJ whole genome shotgun (WGS) entry which is preliminary data.</text>
</comment>
<proteinExistence type="predicted"/>
<name>A0A0B8P6Y8_9VIBR</name>